<dbReference type="OMA" id="WANVEND"/>
<dbReference type="AlphaFoldDB" id="K5X5A0"/>
<dbReference type="Proteomes" id="UP000008493">
    <property type="component" value="Unassembled WGS sequence"/>
</dbReference>
<evidence type="ECO:0000313" key="2">
    <source>
        <dbReference type="Proteomes" id="UP000008493"/>
    </source>
</evidence>
<dbReference type="KEGG" id="abp:AGABI1DRAFT129485"/>
<dbReference type="OrthoDB" id="2585179at2759"/>
<sequence>MPQILDHASNIYLSITLSPSSPLFSTPSALSTGSHSLLTYQGQVGALSDVQLYSIPRGGLEPNWDSIQEDVLRGIREREGVVRVDVVQPPKQRAKRGDEL</sequence>
<dbReference type="HOGENOM" id="CLU_162870_0_0_1"/>
<dbReference type="eggNOG" id="ENOG502T1A5">
    <property type="taxonomic scope" value="Eukaryota"/>
</dbReference>
<reference evidence="2" key="1">
    <citation type="journal article" date="2012" name="Proc. Natl. Acad. Sci. U.S.A.">
        <title>Genome sequence of the button mushroom Agaricus bisporus reveals mechanisms governing adaptation to a humic-rich ecological niche.</title>
        <authorList>
            <person name="Morin E."/>
            <person name="Kohler A."/>
            <person name="Baker A.R."/>
            <person name="Foulongne-Oriol M."/>
            <person name="Lombard V."/>
            <person name="Nagy L.G."/>
            <person name="Ohm R.A."/>
            <person name="Patyshakuliyeva A."/>
            <person name="Brun A."/>
            <person name="Aerts A.L."/>
            <person name="Bailey A.M."/>
            <person name="Billette C."/>
            <person name="Coutinho P.M."/>
            <person name="Deakin G."/>
            <person name="Doddapaneni H."/>
            <person name="Floudas D."/>
            <person name="Grimwood J."/>
            <person name="Hilden K."/>
            <person name="Kuees U."/>
            <person name="LaButti K.M."/>
            <person name="Lapidus A."/>
            <person name="Lindquist E.A."/>
            <person name="Lucas S.M."/>
            <person name="Murat C."/>
            <person name="Riley R.W."/>
            <person name="Salamov A.A."/>
            <person name="Schmutz J."/>
            <person name="Subramanian V."/>
            <person name="Woesten H.A.B."/>
            <person name="Xu J."/>
            <person name="Eastwood D.C."/>
            <person name="Foster G.D."/>
            <person name="Sonnenberg A.S."/>
            <person name="Cullen D."/>
            <person name="de Vries R.P."/>
            <person name="Lundell T."/>
            <person name="Hibbett D.S."/>
            <person name="Henrissat B."/>
            <person name="Burton K.S."/>
            <person name="Kerrigan R.W."/>
            <person name="Challen M.P."/>
            <person name="Grigoriev I.V."/>
            <person name="Martin F."/>
        </authorList>
    </citation>
    <scope>NUCLEOTIDE SEQUENCE [LARGE SCALE GENOMIC DNA]</scope>
    <source>
        <strain evidence="2">JB137-S8 / ATCC MYA-4627 / FGSC 10392</strain>
    </source>
</reference>
<protein>
    <submittedName>
        <fullName evidence="1">Uncharacterized protein</fullName>
    </submittedName>
</protein>
<dbReference type="EMBL" id="JH971392">
    <property type="protein sequence ID" value="EKM78368.1"/>
    <property type="molecule type" value="Genomic_DNA"/>
</dbReference>
<proteinExistence type="predicted"/>
<organism evidence="1 2">
    <name type="scientific">Agaricus bisporus var. burnettii (strain JB137-S8 / ATCC MYA-4627 / FGSC 10392)</name>
    <name type="common">White button mushroom</name>
    <dbReference type="NCBI Taxonomy" id="597362"/>
    <lineage>
        <taxon>Eukaryota</taxon>
        <taxon>Fungi</taxon>
        <taxon>Dikarya</taxon>
        <taxon>Basidiomycota</taxon>
        <taxon>Agaricomycotina</taxon>
        <taxon>Agaricomycetes</taxon>
        <taxon>Agaricomycetidae</taxon>
        <taxon>Agaricales</taxon>
        <taxon>Agaricineae</taxon>
        <taxon>Agaricaceae</taxon>
        <taxon>Agaricus</taxon>
    </lineage>
</organism>
<evidence type="ECO:0000313" key="1">
    <source>
        <dbReference type="EMBL" id="EKM78368.1"/>
    </source>
</evidence>
<gene>
    <name evidence="1" type="ORF">AGABI1DRAFT_129485</name>
</gene>
<dbReference type="RefSeq" id="XP_007331034.1">
    <property type="nucleotide sequence ID" value="XM_007330972.1"/>
</dbReference>
<name>K5X5A0_AGABU</name>
<accession>K5X5A0</accession>
<dbReference type="InParanoid" id="K5X5A0"/>
<dbReference type="GeneID" id="18827017"/>
<keyword evidence="2" id="KW-1185">Reference proteome</keyword>